<gene>
    <name evidence="1" type="ORF">FHS32_005735</name>
</gene>
<comment type="caution">
    <text evidence="1">The sequence shown here is derived from an EMBL/GenBank/DDBJ whole genome shotgun (WGS) entry which is preliminary data.</text>
</comment>
<reference evidence="1 2" key="1">
    <citation type="submission" date="2020-08" db="EMBL/GenBank/DDBJ databases">
        <title>Genomic Encyclopedia of Type Strains, Phase III (KMG-III): the genomes of soil and plant-associated and newly described type strains.</title>
        <authorList>
            <person name="Whitman W."/>
        </authorList>
    </citation>
    <scope>NUCLEOTIDE SEQUENCE [LARGE SCALE GENOMIC DNA]</scope>
    <source>
        <strain evidence="1 2">CECT 3226</strain>
    </source>
</reference>
<dbReference type="Pfam" id="PF02962">
    <property type="entry name" value="CHMI"/>
    <property type="match status" value="1"/>
</dbReference>
<dbReference type="PANTHER" id="PTHR37950">
    <property type="entry name" value="4-HYDROXYPHENYLACETATE CATABOLISM PROTEIN"/>
    <property type="match status" value="1"/>
</dbReference>
<dbReference type="GO" id="GO:0008704">
    <property type="term" value="F:5-carboxymethyl-2-hydroxymuconate delta-isomerase activity"/>
    <property type="evidence" value="ECO:0007669"/>
    <property type="project" value="UniProtKB-EC"/>
</dbReference>
<accession>A0A7W8FA83</accession>
<dbReference type="AlphaFoldDB" id="A0A7W8FA83"/>
<organism evidence="1 2">
    <name type="scientific">Streptomyces griseoloalbus</name>
    <dbReference type="NCBI Taxonomy" id="67303"/>
    <lineage>
        <taxon>Bacteria</taxon>
        <taxon>Bacillati</taxon>
        <taxon>Actinomycetota</taxon>
        <taxon>Actinomycetes</taxon>
        <taxon>Kitasatosporales</taxon>
        <taxon>Streptomycetaceae</taxon>
        <taxon>Streptomyces</taxon>
    </lineage>
</organism>
<dbReference type="InterPro" id="IPR004220">
    <property type="entry name" value="5-COMe_2-OHmuconate_Isoase"/>
</dbReference>
<evidence type="ECO:0000313" key="1">
    <source>
        <dbReference type="EMBL" id="MBB5128958.1"/>
    </source>
</evidence>
<dbReference type="InterPro" id="IPR014347">
    <property type="entry name" value="Tautomerase/MIF_sf"/>
</dbReference>
<protein>
    <submittedName>
        <fullName evidence="1">5-carboxymethyl-2-hydroxymuconate isomerase</fullName>
        <ecNumber evidence="1">5.3.3.10</ecNumber>
    </submittedName>
</protein>
<sequence length="127" mass="14066">MPQITVDYSERLADGFDRPAFARDLHTAVVDIAAAKPPACKTRFRRTEDVVVGPDTDGHALVHVHIALLPGRTEETKARLTEAVLDLLRQYVKPGGDLTLHASAEVRELDASYRKFEEWTGSVSGRQ</sequence>
<dbReference type="Proteomes" id="UP000568022">
    <property type="component" value="Unassembled WGS sequence"/>
</dbReference>
<keyword evidence="2" id="KW-1185">Reference proteome</keyword>
<dbReference type="PANTHER" id="PTHR37950:SF1">
    <property type="entry name" value="4-HYDROXYPHENYLACETATE CATABOLISM PROTEIN"/>
    <property type="match status" value="1"/>
</dbReference>
<dbReference type="SUPFAM" id="SSF55331">
    <property type="entry name" value="Tautomerase/MIF"/>
    <property type="match status" value="1"/>
</dbReference>
<dbReference type="CDD" id="cd00580">
    <property type="entry name" value="CHMI"/>
    <property type="match status" value="1"/>
</dbReference>
<dbReference type="EC" id="5.3.3.10" evidence="1"/>
<dbReference type="Gene3D" id="3.30.429.10">
    <property type="entry name" value="Macrophage Migration Inhibitory Factor"/>
    <property type="match status" value="1"/>
</dbReference>
<evidence type="ECO:0000313" key="2">
    <source>
        <dbReference type="Proteomes" id="UP000568022"/>
    </source>
</evidence>
<name>A0A7W8FA83_9ACTN</name>
<keyword evidence="1" id="KW-0413">Isomerase</keyword>
<proteinExistence type="predicted"/>
<dbReference type="EMBL" id="JACHJE010000015">
    <property type="protein sequence ID" value="MBB5128958.1"/>
    <property type="molecule type" value="Genomic_DNA"/>
</dbReference>